<keyword evidence="2" id="KW-1185">Reference proteome</keyword>
<sequence length="151" mass="15843">MTATPETEAHGPVDFVLLEFPLDGLTGRASEELMKLVDSGMIRLFDLTIVVKDEDGAIEVLELTDPGGPGEAFSYFAGARSGLLDEDDIAEASVAIMPGRVAALIVYENTWAAPFVAAVRESKGELVASTRIPAPDVMAALDALDAKPPAA</sequence>
<proteinExistence type="predicted"/>
<protein>
    <submittedName>
        <fullName evidence="1">DUF6325 family protein</fullName>
    </submittedName>
</protein>
<name>A0ABV4UIV7_9MICC</name>
<dbReference type="InterPro" id="IPR046288">
    <property type="entry name" value="DUF6325"/>
</dbReference>
<evidence type="ECO:0000313" key="2">
    <source>
        <dbReference type="Proteomes" id="UP001575652"/>
    </source>
</evidence>
<gene>
    <name evidence="1" type="ORF">ACETWP_00195</name>
</gene>
<organism evidence="1 2">
    <name type="scientific">Arthrobacter halodurans</name>
    <dbReference type="NCBI Taxonomy" id="516699"/>
    <lineage>
        <taxon>Bacteria</taxon>
        <taxon>Bacillati</taxon>
        <taxon>Actinomycetota</taxon>
        <taxon>Actinomycetes</taxon>
        <taxon>Micrococcales</taxon>
        <taxon>Micrococcaceae</taxon>
        <taxon>Arthrobacter</taxon>
    </lineage>
</organism>
<dbReference type="Proteomes" id="UP001575652">
    <property type="component" value="Unassembled WGS sequence"/>
</dbReference>
<dbReference type="EMBL" id="JBHDLJ010000001">
    <property type="protein sequence ID" value="MFB0833004.1"/>
    <property type="molecule type" value="Genomic_DNA"/>
</dbReference>
<accession>A0ABV4UIV7</accession>
<comment type="caution">
    <text evidence="1">The sequence shown here is derived from an EMBL/GenBank/DDBJ whole genome shotgun (WGS) entry which is preliminary data.</text>
</comment>
<dbReference type="RefSeq" id="WP_373970179.1">
    <property type="nucleotide sequence ID" value="NZ_JBHDLJ010000001.1"/>
</dbReference>
<dbReference type="Pfam" id="PF19850">
    <property type="entry name" value="DUF6325"/>
    <property type="match status" value="1"/>
</dbReference>
<reference evidence="1 2" key="1">
    <citation type="submission" date="2024-09" db="EMBL/GenBank/DDBJ databases">
        <authorList>
            <person name="Salinas-Garcia M.A."/>
            <person name="Prieme A."/>
        </authorList>
    </citation>
    <scope>NUCLEOTIDE SEQUENCE [LARGE SCALE GENOMIC DNA]</scope>
    <source>
        <strain evidence="1 2">DSM 21081</strain>
    </source>
</reference>
<evidence type="ECO:0000313" key="1">
    <source>
        <dbReference type="EMBL" id="MFB0833004.1"/>
    </source>
</evidence>